<dbReference type="EMBL" id="JH711797">
    <property type="protein sequence ID" value="EIW51918.1"/>
    <property type="molecule type" value="Genomic_DNA"/>
</dbReference>
<keyword evidence="5" id="KW-1185">Reference proteome</keyword>
<evidence type="ECO:0000256" key="3">
    <source>
        <dbReference type="SAM" id="Phobius"/>
    </source>
</evidence>
<sequence length="329" mass="36332">MTMMLDIGTTIAIWALALALIPLPDVLIGWFCMFFPQFRSPSTRMGDLHDSMESTRELLCRNKPDWNDELEGAADPGPLPDLARDVELEVDLGPVPKQTSKTRWKILRQNTNDLEILVKGGGWARYSVKHLRFWRSDVKRLNKEFADVTKELETLNQDVFTPLVPIRHDHRSKPKQNGVPASQEGPESSPLLGSTTLDGLPAATTGTSWSMDFKNALSTLFQFFCRTASASRAPSETHRNPLAAPYPTDSGTPAALRYSLSSPSLRGKLATPPADVELGSRHLDSNGRSGASETPVFDFRPVLGRSENHRDSVASFNTDVMHSIPPEGL</sequence>
<feature type="transmembrane region" description="Helical" evidence="3">
    <location>
        <begin position="12"/>
        <end position="35"/>
    </location>
</feature>
<evidence type="ECO:0000256" key="2">
    <source>
        <dbReference type="SAM" id="MobiDB-lite"/>
    </source>
</evidence>
<protein>
    <submittedName>
        <fullName evidence="4">Uncharacterized protein</fullName>
    </submittedName>
</protein>
<accession>R7S7B2</accession>
<reference evidence="5" key="1">
    <citation type="journal article" date="2012" name="Science">
        <title>The Paleozoic origin of enzymatic lignin decomposition reconstructed from 31 fungal genomes.</title>
        <authorList>
            <person name="Floudas D."/>
            <person name="Binder M."/>
            <person name="Riley R."/>
            <person name="Barry K."/>
            <person name="Blanchette R.A."/>
            <person name="Henrissat B."/>
            <person name="Martinez A.T."/>
            <person name="Otillar R."/>
            <person name="Spatafora J.W."/>
            <person name="Yadav J.S."/>
            <person name="Aerts A."/>
            <person name="Benoit I."/>
            <person name="Boyd A."/>
            <person name="Carlson A."/>
            <person name="Copeland A."/>
            <person name="Coutinho P.M."/>
            <person name="de Vries R.P."/>
            <person name="Ferreira P."/>
            <person name="Findley K."/>
            <person name="Foster B."/>
            <person name="Gaskell J."/>
            <person name="Glotzer D."/>
            <person name="Gorecki P."/>
            <person name="Heitman J."/>
            <person name="Hesse C."/>
            <person name="Hori C."/>
            <person name="Igarashi K."/>
            <person name="Jurgens J.A."/>
            <person name="Kallen N."/>
            <person name="Kersten P."/>
            <person name="Kohler A."/>
            <person name="Kuees U."/>
            <person name="Kumar T.K.A."/>
            <person name="Kuo A."/>
            <person name="LaButti K."/>
            <person name="Larrondo L.F."/>
            <person name="Lindquist E."/>
            <person name="Ling A."/>
            <person name="Lombard V."/>
            <person name="Lucas S."/>
            <person name="Lundell T."/>
            <person name="Martin R."/>
            <person name="McLaughlin D.J."/>
            <person name="Morgenstern I."/>
            <person name="Morin E."/>
            <person name="Murat C."/>
            <person name="Nagy L.G."/>
            <person name="Nolan M."/>
            <person name="Ohm R.A."/>
            <person name="Patyshakuliyeva A."/>
            <person name="Rokas A."/>
            <person name="Ruiz-Duenas F.J."/>
            <person name="Sabat G."/>
            <person name="Salamov A."/>
            <person name="Samejima M."/>
            <person name="Schmutz J."/>
            <person name="Slot J.C."/>
            <person name="St John F."/>
            <person name="Stenlid J."/>
            <person name="Sun H."/>
            <person name="Sun S."/>
            <person name="Syed K."/>
            <person name="Tsang A."/>
            <person name="Wiebenga A."/>
            <person name="Young D."/>
            <person name="Pisabarro A."/>
            <person name="Eastwood D.C."/>
            <person name="Martin F."/>
            <person name="Cullen D."/>
            <person name="Grigoriev I.V."/>
            <person name="Hibbett D.S."/>
        </authorList>
    </citation>
    <scope>NUCLEOTIDE SEQUENCE [LARGE SCALE GENOMIC DNA]</scope>
    <source>
        <strain evidence="5">FP-101664</strain>
    </source>
</reference>
<feature type="coiled-coil region" evidence="1">
    <location>
        <begin position="131"/>
        <end position="158"/>
    </location>
</feature>
<dbReference type="Proteomes" id="UP000054317">
    <property type="component" value="Unassembled WGS sequence"/>
</dbReference>
<keyword evidence="1" id="KW-0175">Coiled coil</keyword>
<keyword evidence="3" id="KW-1133">Transmembrane helix</keyword>
<gene>
    <name evidence="4" type="ORF">TRAVEDRAFT_24671</name>
</gene>
<dbReference type="RefSeq" id="XP_008044985.1">
    <property type="nucleotide sequence ID" value="XM_008046794.1"/>
</dbReference>
<dbReference type="KEGG" id="tvs:TRAVEDRAFT_24671"/>
<feature type="region of interest" description="Disordered" evidence="2">
    <location>
        <begin position="164"/>
        <end position="199"/>
    </location>
</feature>
<dbReference type="GeneID" id="19412404"/>
<dbReference type="AlphaFoldDB" id="R7S7B2"/>
<keyword evidence="3" id="KW-0812">Transmembrane</keyword>
<name>R7S7B2_TRAVS</name>
<evidence type="ECO:0000313" key="5">
    <source>
        <dbReference type="Proteomes" id="UP000054317"/>
    </source>
</evidence>
<organism evidence="4 5">
    <name type="scientific">Trametes versicolor (strain FP-101664)</name>
    <name type="common">White-rot fungus</name>
    <name type="synonym">Coriolus versicolor</name>
    <dbReference type="NCBI Taxonomy" id="717944"/>
    <lineage>
        <taxon>Eukaryota</taxon>
        <taxon>Fungi</taxon>
        <taxon>Dikarya</taxon>
        <taxon>Basidiomycota</taxon>
        <taxon>Agaricomycotina</taxon>
        <taxon>Agaricomycetes</taxon>
        <taxon>Polyporales</taxon>
        <taxon>Polyporaceae</taxon>
        <taxon>Trametes</taxon>
    </lineage>
</organism>
<keyword evidence="3" id="KW-0472">Membrane</keyword>
<proteinExistence type="predicted"/>
<feature type="region of interest" description="Disordered" evidence="2">
    <location>
        <begin position="232"/>
        <end position="303"/>
    </location>
</feature>
<evidence type="ECO:0000256" key="1">
    <source>
        <dbReference type="SAM" id="Coils"/>
    </source>
</evidence>
<evidence type="ECO:0000313" key="4">
    <source>
        <dbReference type="EMBL" id="EIW51918.1"/>
    </source>
</evidence>